<protein>
    <submittedName>
        <fullName evidence="1">Outer membrane beta-barrel protein</fullName>
    </submittedName>
</protein>
<reference evidence="1" key="1">
    <citation type="submission" date="2021-01" db="EMBL/GenBank/DDBJ databases">
        <title>Modified the classification status of verrucomicrobia.</title>
        <authorList>
            <person name="Feng X."/>
        </authorList>
    </citation>
    <scope>NUCLEOTIDE SEQUENCE</scope>
    <source>
        <strain evidence="1">KCTC 22041</strain>
    </source>
</reference>
<accession>A0A934S5N3</accession>
<name>A0A934S5N3_9BACT</name>
<dbReference type="Proteomes" id="UP000603141">
    <property type="component" value="Unassembled WGS sequence"/>
</dbReference>
<comment type="caution">
    <text evidence="1">The sequence shown here is derived from an EMBL/GenBank/DDBJ whole genome shotgun (WGS) entry which is preliminary data.</text>
</comment>
<dbReference type="AlphaFoldDB" id="A0A934S5N3"/>
<gene>
    <name evidence="1" type="ORF">JIN85_11510</name>
</gene>
<organism evidence="1 2">
    <name type="scientific">Luteolibacter pohnpeiensis</name>
    <dbReference type="NCBI Taxonomy" id="454153"/>
    <lineage>
        <taxon>Bacteria</taxon>
        <taxon>Pseudomonadati</taxon>
        <taxon>Verrucomicrobiota</taxon>
        <taxon>Verrucomicrobiia</taxon>
        <taxon>Verrucomicrobiales</taxon>
        <taxon>Verrucomicrobiaceae</taxon>
        <taxon>Luteolibacter</taxon>
    </lineage>
</organism>
<dbReference type="EMBL" id="JAENIJ010000017">
    <property type="protein sequence ID" value="MBK1883046.1"/>
    <property type="molecule type" value="Genomic_DNA"/>
</dbReference>
<dbReference type="RefSeq" id="WP_200270783.1">
    <property type="nucleotide sequence ID" value="NZ_JAENIJ010000017.1"/>
</dbReference>
<proteinExistence type="predicted"/>
<keyword evidence="2" id="KW-1185">Reference proteome</keyword>
<evidence type="ECO:0000313" key="1">
    <source>
        <dbReference type="EMBL" id="MBK1883046.1"/>
    </source>
</evidence>
<dbReference type="SUPFAM" id="SSF56935">
    <property type="entry name" value="Porins"/>
    <property type="match status" value="1"/>
</dbReference>
<evidence type="ECO:0000313" key="2">
    <source>
        <dbReference type="Proteomes" id="UP000603141"/>
    </source>
</evidence>
<sequence>MKFRPTSSAELSFNRPHQARTLLKCLGISAIALSSHLSAQNALVDLPSAPSGFSQASGIYGAPREKTTDGLSIIGTFATTYDSNVTQGSGKSDSPKEDDFIVSPGAAISYIRQGTQWIAGANYGGSYDEYGDHSKYSGLNHKLAAFGGYRGGKLIATLKTSVSTSRGNNRLYGDFVEQTLYNTTFIGRYNISPKTSLVGDAAYSSAVAKQSNYNDISSFDFGLAALWHYSPLTDFGPGIRYTLRSSENQEDRTSIGPTLNLNYQLSSKVTLRSRVGVDFVSYEDSGSGDPAFSSSIGLKYQASPLWAMSLSYYRDTQANPSSTGSFSEINSFQVAYSRKILRGKWNLSVGYETRATENGETVTSSIGRDYDYFTIDTSFTYPFFGDSMDLTGSIRYRDLGAKGDGNSWDGVQTGIGLSYRF</sequence>